<accession>A0AAN8MRC3</accession>
<evidence type="ECO:0000313" key="2">
    <source>
        <dbReference type="EMBL" id="KAK6339808.1"/>
    </source>
</evidence>
<keyword evidence="1" id="KW-0472">Membrane</keyword>
<dbReference type="Proteomes" id="UP001313282">
    <property type="component" value="Unassembled WGS sequence"/>
</dbReference>
<gene>
    <name evidence="2" type="ORF">TWF718_009200</name>
</gene>
<feature type="transmembrane region" description="Helical" evidence="1">
    <location>
        <begin position="300"/>
        <end position="322"/>
    </location>
</feature>
<keyword evidence="1" id="KW-1133">Transmembrane helix</keyword>
<keyword evidence="3" id="KW-1185">Reference proteome</keyword>
<dbReference type="EMBL" id="JAVHNR010000006">
    <property type="protein sequence ID" value="KAK6339808.1"/>
    <property type="molecule type" value="Genomic_DNA"/>
</dbReference>
<evidence type="ECO:0000256" key="1">
    <source>
        <dbReference type="SAM" id="Phobius"/>
    </source>
</evidence>
<proteinExistence type="predicted"/>
<evidence type="ECO:0000313" key="3">
    <source>
        <dbReference type="Proteomes" id="UP001313282"/>
    </source>
</evidence>
<dbReference type="AlphaFoldDB" id="A0AAN8MRC3"/>
<keyword evidence="1" id="KW-0812">Transmembrane</keyword>
<reference evidence="2 3" key="1">
    <citation type="submission" date="2019-10" db="EMBL/GenBank/DDBJ databases">
        <authorList>
            <person name="Palmer J.M."/>
        </authorList>
    </citation>
    <scope>NUCLEOTIDE SEQUENCE [LARGE SCALE GENOMIC DNA]</scope>
    <source>
        <strain evidence="2 3">TWF718</strain>
    </source>
</reference>
<comment type="caution">
    <text evidence="2">The sequence shown here is derived from an EMBL/GenBank/DDBJ whole genome shotgun (WGS) entry which is preliminary data.</text>
</comment>
<name>A0AAN8MRC3_9PEZI</name>
<sequence>MIRLLPKKYATKTTQTQSFTAATKVLNIPELLEQILYFVLTSSPTQDTPTICKTANTLRSISPVWAGTIDGSPTLSTLAFRNRKLPPDQKGDLNIPFLQCLRFELSEIEKLRCVKGKAIGLKELKQFKKSQRIPHPKSQRLRRALGLPKYPSSSTKYLASDILLMQPTPEKVSTYIHFIGLADRTWKKWLERSCRQEDLHGSESSVEFHLWHKIVNSDGGGLTGADVVNALIKVLTEFYTPKTGMFEVTRIELAVGRFGSAAPASPVGTEYSYRWYIWNPKKIGPPTDIFDIILKVTEKIIWVAGVVSLAFTVTAEFIRLVVTEIISWIKEDIQSIRRRISR</sequence>
<organism evidence="2 3">
    <name type="scientific">Orbilia javanica</name>
    <dbReference type="NCBI Taxonomy" id="47235"/>
    <lineage>
        <taxon>Eukaryota</taxon>
        <taxon>Fungi</taxon>
        <taxon>Dikarya</taxon>
        <taxon>Ascomycota</taxon>
        <taxon>Pezizomycotina</taxon>
        <taxon>Orbiliomycetes</taxon>
        <taxon>Orbiliales</taxon>
        <taxon>Orbiliaceae</taxon>
        <taxon>Orbilia</taxon>
    </lineage>
</organism>
<protein>
    <submittedName>
        <fullName evidence="2">Uncharacterized protein</fullName>
    </submittedName>
</protein>